<protein>
    <submittedName>
        <fullName evidence="1">Uncharacterized protein</fullName>
    </submittedName>
</protein>
<comment type="caution">
    <text evidence="1">The sequence shown here is derived from an EMBL/GenBank/DDBJ whole genome shotgun (WGS) entry which is preliminary data.</text>
</comment>
<keyword evidence="2" id="KW-1185">Reference proteome</keyword>
<dbReference type="PANTHER" id="PTHR35455">
    <property type="entry name" value="UNNAMED PRODUCT"/>
    <property type="match status" value="1"/>
</dbReference>
<dbReference type="AlphaFoldDB" id="A0A8J1YBH6"/>
<evidence type="ECO:0000313" key="1">
    <source>
        <dbReference type="EMBL" id="CAH1772799.1"/>
    </source>
</evidence>
<dbReference type="Pfam" id="PF16029">
    <property type="entry name" value="DUF4787"/>
    <property type="match status" value="1"/>
</dbReference>
<dbReference type="Proteomes" id="UP000749559">
    <property type="component" value="Unassembled WGS sequence"/>
</dbReference>
<evidence type="ECO:0000313" key="2">
    <source>
        <dbReference type="Proteomes" id="UP000749559"/>
    </source>
</evidence>
<sequence>MQWNHIMVMALIVIAVMTIETEAVYSFKRYTYKKKAKYTKKFKAAQSRCEASGQCNGLEGLQSTICLRRCMSEDCYQELYGHDELEEGEIDVQHFLEKKIKMDDQPG</sequence>
<name>A0A8J1YBH6_OWEFU</name>
<reference evidence="1" key="1">
    <citation type="submission" date="2022-03" db="EMBL/GenBank/DDBJ databases">
        <authorList>
            <person name="Martin C."/>
        </authorList>
    </citation>
    <scope>NUCLEOTIDE SEQUENCE</scope>
</reference>
<accession>A0A8J1YBH6</accession>
<organism evidence="1 2">
    <name type="scientific">Owenia fusiformis</name>
    <name type="common">Polychaete worm</name>
    <dbReference type="NCBI Taxonomy" id="6347"/>
    <lineage>
        <taxon>Eukaryota</taxon>
        <taxon>Metazoa</taxon>
        <taxon>Spiralia</taxon>
        <taxon>Lophotrochozoa</taxon>
        <taxon>Annelida</taxon>
        <taxon>Polychaeta</taxon>
        <taxon>Sedentaria</taxon>
        <taxon>Canalipalpata</taxon>
        <taxon>Sabellida</taxon>
        <taxon>Oweniida</taxon>
        <taxon>Oweniidae</taxon>
        <taxon>Owenia</taxon>
    </lineage>
</organism>
<dbReference type="InterPro" id="IPR031985">
    <property type="entry name" value="DUF4787"/>
</dbReference>
<gene>
    <name evidence="1" type="ORF">OFUS_LOCUS503</name>
</gene>
<dbReference type="EMBL" id="CAIIXF020000001">
    <property type="protein sequence ID" value="CAH1772799.1"/>
    <property type="molecule type" value="Genomic_DNA"/>
</dbReference>
<proteinExistence type="predicted"/>
<dbReference type="PANTHER" id="PTHR35455:SF1">
    <property type="entry name" value="AGAP005842-PA"/>
    <property type="match status" value="1"/>
</dbReference>